<proteinExistence type="predicted"/>
<dbReference type="Pfam" id="PF02535">
    <property type="entry name" value="Zip"/>
    <property type="match status" value="1"/>
</dbReference>
<dbReference type="GO" id="GO:0046873">
    <property type="term" value="F:metal ion transmembrane transporter activity"/>
    <property type="evidence" value="ECO:0007669"/>
    <property type="project" value="InterPro"/>
</dbReference>
<feature type="transmembrane region" description="Helical" evidence="5">
    <location>
        <begin position="36"/>
        <end position="53"/>
    </location>
</feature>
<comment type="caution">
    <text evidence="6">The sequence shown here is derived from an EMBL/GenBank/DDBJ whole genome shotgun (WGS) entry which is preliminary data.</text>
</comment>
<evidence type="ECO:0000256" key="3">
    <source>
        <dbReference type="ARBA" id="ARBA00022989"/>
    </source>
</evidence>
<name>A0A372LPI2_9BACI</name>
<protein>
    <recommendedName>
        <fullName evidence="8">ZIP Zinc transporter</fullName>
    </recommendedName>
</protein>
<feature type="transmembrane region" description="Helical" evidence="5">
    <location>
        <begin position="176"/>
        <end position="195"/>
    </location>
</feature>
<gene>
    <name evidence="6" type="ORF">D0469_09560</name>
</gene>
<evidence type="ECO:0000313" key="7">
    <source>
        <dbReference type="Proteomes" id="UP000264541"/>
    </source>
</evidence>
<feature type="transmembrane region" description="Helical" evidence="5">
    <location>
        <begin position="201"/>
        <end position="218"/>
    </location>
</feature>
<keyword evidence="2 5" id="KW-0812">Transmembrane</keyword>
<sequence length="247" mass="28243">MRLLIVKSLLFALGFTLIHVFSKYMKFLHINPRSKLLSVAGGISVAYVFMHLLPELNSHQEKLDHTGFPSEAFGLAENNVYLSAMIGLTVFYGLEKMVKTSKRRLEKSGNKEKTEIFWIHILSFSVYNFIIAYLLLRGENSKDTTTMFLYFLALSFHFMSNDHSLRQLHKQSYDKYGRWLLAFSIMVGWGTSVAFEINEKVISMLFAFLAGGIVLNVLKEELPEERESNFIAFACGVILYTVLLLAI</sequence>
<evidence type="ECO:0000313" key="6">
    <source>
        <dbReference type="EMBL" id="RFU69474.1"/>
    </source>
</evidence>
<dbReference type="EMBL" id="QVTE01000025">
    <property type="protein sequence ID" value="RFU69474.1"/>
    <property type="molecule type" value="Genomic_DNA"/>
</dbReference>
<evidence type="ECO:0000256" key="5">
    <source>
        <dbReference type="SAM" id="Phobius"/>
    </source>
</evidence>
<dbReference type="GO" id="GO:0016020">
    <property type="term" value="C:membrane"/>
    <property type="evidence" value="ECO:0007669"/>
    <property type="project" value="UniProtKB-SubCell"/>
</dbReference>
<keyword evidence="3 5" id="KW-1133">Transmembrane helix</keyword>
<dbReference type="InterPro" id="IPR003689">
    <property type="entry name" value="ZIP"/>
</dbReference>
<feature type="transmembrane region" description="Helical" evidence="5">
    <location>
        <begin position="230"/>
        <end position="246"/>
    </location>
</feature>
<dbReference type="OrthoDB" id="21325at2"/>
<comment type="subcellular location">
    <subcellularLocation>
        <location evidence="1">Membrane</location>
        <topology evidence="1">Multi-pass membrane protein</topology>
    </subcellularLocation>
</comment>
<keyword evidence="7" id="KW-1185">Reference proteome</keyword>
<reference evidence="6 7" key="1">
    <citation type="submission" date="2018-08" db="EMBL/GenBank/DDBJ databases">
        <title>Bacillus chawlae sp. nov., Bacillus glennii sp. nov., and Bacillus saganii sp. nov. Isolated from the Vehicle Assembly Building at Kennedy Space Center where the Viking Spacecraft were Assembled.</title>
        <authorList>
            <person name="Seuylemezian A."/>
            <person name="Vaishampayan P."/>
        </authorList>
    </citation>
    <scope>NUCLEOTIDE SEQUENCE [LARGE SCALE GENOMIC DNA]</scope>
    <source>
        <strain evidence="6 7">V47-23a</strain>
    </source>
</reference>
<keyword evidence="4 5" id="KW-0472">Membrane</keyword>
<feature type="transmembrane region" description="Helical" evidence="5">
    <location>
        <begin position="73"/>
        <end position="94"/>
    </location>
</feature>
<feature type="transmembrane region" description="Helical" evidence="5">
    <location>
        <begin position="6"/>
        <end position="24"/>
    </location>
</feature>
<feature type="transmembrane region" description="Helical" evidence="5">
    <location>
        <begin position="147"/>
        <end position="164"/>
    </location>
</feature>
<organism evidence="6 7">
    <name type="scientific">Peribacillus saganii</name>
    <dbReference type="NCBI Taxonomy" id="2303992"/>
    <lineage>
        <taxon>Bacteria</taxon>
        <taxon>Bacillati</taxon>
        <taxon>Bacillota</taxon>
        <taxon>Bacilli</taxon>
        <taxon>Bacillales</taxon>
        <taxon>Bacillaceae</taxon>
        <taxon>Peribacillus</taxon>
    </lineage>
</organism>
<evidence type="ECO:0000256" key="4">
    <source>
        <dbReference type="ARBA" id="ARBA00023136"/>
    </source>
</evidence>
<feature type="transmembrane region" description="Helical" evidence="5">
    <location>
        <begin position="115"/>
        <end position="135"/>
    </location>
</feature>
<evidence type="ECO:0008006" key="8">
    <source>
        <dbReference type="Google" id="ProtNLM"/>
    </source>
</evidence>
<dbReference type="AlphaFoldDB" id="A0A372LPI2"/>
<evidence type="ECO:0000256" key="2">
    <source>
        <dbReference type="ARBA" id="ARBA00022692"/>
    </source>
</evidence>
<accession>A0A372LPI2</accession>
<dbReference type="Proteomes" id="UP000264541">
    <property type="component" value="Unassembled WGS sequence"/>
</dbReference>
<evidence type="ECO:0000256" key="1">
    <source>
        <dbReference type="ARBA" id="ARBA00004141"/>
    </source>
</evidence>